<evidence type="ECO:0000256" key="2">
    <source>
        <dbReference type="ARBA" id="ARBA00022723"/>
    </source>
</evidence>
<feature type="signal peptide" evidence="5">
    <location>
        <begin position="1"/>
        <end position="26"/>
    </location>
</feature>
<keyword evidence="7" id="KW-1185">Reference proteome</keyword>
<dbReference type="RefSeq" id="WP_188922210.1">
    <property type="nucleotide sequence ID" value="NZ_BMPZ01000010.1"/>
</dbReference>
<dbReference type="SUPFAM" id="SSF53850">
    <property type="entry name" value="Periplasmic binding protein-like II"/>
    <property type="match status" value="1"/>
</dbReference>
<keyword evidence="3 5" id="KW-0732">Signal</keyword>
<name>A0A917NDG3_9GAMM</name>
<evidence type="ECO:0000256" key="3">
    <source>
        <dbReference type="ARBA" id="ARBA00022729"/>
    </source>
</evidence>
<evidence type="ECO:0000313" key="7">
    <source>
        <dbReference type="Proteomes" id="UP000613743"/>
    </source>
</evidence>
<dbReference type="Proteomes" id="UP000613743">
    <property type="component" value="Unassembled WGS sequence"/>
</dbReference>
<comment type="similarity">
    <text evidence="1">Belongs to the bacterial solute-binding protein ModA family.</text>
</comment>
<keyword evidence="2 4" id="KW-0479">Metal-binding</keyword>
<reference evidence="6" key="2">
    <citation type="submission" date="2020-09" db="EMBL/GenBank/DDBJ databases">
        <authorList>
            <person name="Sun Q."/>
            <person name="Ohkuma M."/>
        </authorList>
    </citation>
    <scope>NUCLEOTIDE SEQUENCE</scope>
    <source>
        <strain evidence="6">JCM 30804</strain>
    </source>
</reference>
<dbReference type="GO" id="GO:0046872">
    <property type="term" value="F:metal ion binding"/>
    <property type="evidence" value="ECO:0007669"/>
    <property type="project" value="UniProtKB-KW"/>
</dbReference>
<reference evidence="6" key="1">
    <citation type="journal article" date="2014" name="Int. J. Syst. Evol. Microbiol.">
        <title>Complete genome sequence of Corynebacterium casei LMG S-19264T (=DSM 44701T), isolated from a smear-ripened cheese.</title>
        <authorList>
            <consortium name="US DOE Joint Genome Institute (JGI-PGF)"/>
            <person name="Walter F."/>
            <person name="Albersmeier A."/>
            <person name="Kalinowski J."/>
            <person name="Ruckert C."/>
        </authorList>
    </citation>
    <scope>NUCLEOTIDE SEQUENCE</scope>
    <source>
        <strain evidence="6">JCM 30804</strain>
    </source>
</reference>
<dbReference type="GO" id="GO:0030973">
    <property type="term" value="F:molybdate ion binding"/>
    <property type="evidence" value="ECO:0007669"/>
    <property type="project" value="InterPro"/>
</dbReference>
<organism evidence="6 7">
    <name type="scientific">Shewanella gelidii</name>
    <dbReference type="NCBI Taxonomy" id="1642821"/>
    <lineage>
        <taxon>Bacteria</taxon>
        <taxon>Pseudomonadati</taxon>
        <taxon>Pseudomonadota</taxon>
        <taxon>Gammaproteobacteria</taxon>
        <taxon>Alteromonadales</taxon>
        <taxon>Shewanellaceae</taxon>
        <taxon>Shewanella</taxon>
    </lineage>
</organism>
<keyword evidence="4" id="KW-0500">Molybdenum</keyword>
<feature type="chain" id="PRO_5036920048" evidence="5">
    <location>
        <begin position="27"/>
        <end position="264"/>
    </location>
</feature>
<dbReference type="AlphaFoldDB" id="A0A917NDG3"/>
<dbReference type="EMBL" id="BMPZ01000010">
    <property type="protein sequence ID" value="GGI89758.1"/>
    <property type="molecule type" value="Genomic_DNA"/>
</dbReference>
<accession>A0A917NDG3</accession>
<dbReference type="Gene3D" id="3.40.190.10">
    <property type="entry name" value="Periplasmic binding protein-like II"/>
    <property type="match status" value="2"/>
</dbReference>
<evidence type="ECO:0000256" key="5">
    <source>
        <dbReference type="SAM" id="SignalP"/>
    </source>
</evidence>
<evidence type="ECO:0000256" key="1">
    <source>
        <dbReference type="ARBA" id="ARBA00009175"/>
    </source>
</evidence>
<evidence type="ECO:0000313" key="6">
    <source>
        <dbReference type="EMBL" id="GGI89758.1"/>
    </source>
</evidence>
<dbReference type="PANTHER" id="PTHR30632:SF14">
    <property type="entry name" value="TUNGSTATE_MOLYBDATE_CHROMATE-BINDING PROTEIN MODA"/>
    <property type="match status" value="1"/>
</dbReference>
<feature type="binding site" evidence="4">
    <location>
        <position position="64"/>
    </location>
    <ligand>
        <name>molybdate</name>
        <dbReference type="ChEBI" id="CHEBI:36264"/>
    </ligand>
</feature>
<proteinExistence type="inferred from homology"/>
<dbReference type="CDD" id="cd13539">
    <property type="entry name" value="PBP2_AvModA"/>
    <property type="match status" value="1"/>
</dbReference>
<sequence>MQLLSRYVALFGLLVLLTIASLSAVAADVPAIAAASNIKFALDKISQQFTKETGLKVRISYGSSGNFVAQIKHGAPFELFLSADERYIDQLYNAKKIDDRGVVYAIGRLAVVVSKYSDMRLDPNLSGVTAKLARNRLHRFAIANPDHAPYGERAKEALNALGLWRSLEGKLIMGENVAQAAQFAVSDSTQGGIIALSLAKAPEFRRHGRYEALPEKLHTPLLQRMVLTPKANTTAKKFYDYIQSEKARKVFKYFGFGFPKAQTK</sequence>
<dbReference type="PIRSF" id="PIRSF004846">
    <property type="entry name" value="ModA"/>
    <property type="match status" value="1"/>
</dbReference>
<evidence type="ECO:0000256" key="4">
    <source>
        <dbReference type="PIRSR" id="PIRSR004846-1"/>
    </source>
</evidence>
<dbReference type="InterPro" id="IPR044084">
    <property type="entry name" value="AvModA-like_subst-bd"/>
</dbReference>
<dbReference type="InterPro" id="IPR005950">
    <property type="entry name" value="ModA"/>
</dbReference>
<dbReference type="NCBIfam" id="TIGR01256">
    <property type="entry name" value="modA"/>
    <property type="match status" value="1"/>
</dbReference>
<dbReference type="PANTHER" id="PTHR30632">
    <property type="entry name" value="MOLYBDATE-BINDING PERIPLASMIC PROTEIN"/>
    <property type="match status" value="1"/>
</dbReference>
<feature type="binding site" evidence="4">
    <location>
        <position position="177"/>
    </location>
    <ligand>
        <name>molybdate</name>
        <dbReference type="ChEBI" id="CHEBI:36264"/>
    </ligand>
</feature>
<dbReference type="Pfam" id="PF13531">
    <property type="entry name" value="SBP_bac_11"/>
    <property type="match status" value="1"/>
</dbReference>
<protein>
    <submittedName>
        <fullName evidence="6">Molybdate ABC transporter substrate-binding protein</fullName>
    </submittedName>
</protein>
<dbReference type="GO" id="GO:0015689">
    <property type="term" value="P:molybdate ion transport"/>
    <property type="evidence" value="ECO:0007669"/>
    <property type="project" value="InterPro"/>
</dbReference>
<gene>
    <name evidence="6" type="primary">modA</name>
    <name evidence="6" type="ORF">GCM10009332_28900</name>
</gene>
<comment type="caution">
    <text evidence="6">The sequence shown here is derived from an EMBL/GenBank/DDBJ whole genome shotgun (WGS) entry which is preliminary data.</text>
</comment>
<dbReference type="InterPro" id="IPR050682">
    <property type="entry name" value="ModA/WtpA"/>
</dbReference>